<keyword evidence="2" id="KW-0560">Oxidoreductase</keyword>
<gene>
    <name evidence="2" type="ORF">FB474_1105</name>
</gene>
<evidence type="ECO:0000313" key="2">
    <source>
        <dbReference type="EMBL" id="TQL59739.1"/>
    </source>
</evidence>
<keyword evidence="2" id="KW-0575">Peroxidase</keyword>
<dbReference type="SUPFAM" id="SSF69118">
    <property type="entry name" value="AhpD-like"/>
    <property type="match status" value="1"/>
</dbReference>
<evidence type="ECO:0000313" key="3">
    <source>
        <dbReference type="Proteomes" id="UP000319514"/>
    </source>
</evidence>
<organism evidence="2 3">
    <name type="scientific">Oryzihumus leptocrescens</name>
    <dbReference type="NCBI Taxonomy" id="297536"/>
    <lineage>
        <taxon>Bacteria</taxon>
        <taxon>Bacillati</taxon>
        <taxon>Actinomycetota</taxon>
        <taxon>Actinomycetes</taxon>
        <taxon>Micrococcales</taxon>
        <taxon>Intrasporangiaceae</taxon>
        <taxon>Oryzihumus</taxon>
    </lineage>
</organism>
<reference evidence="2 3" key="1">
    <citation type="submission" date="2019-06" db="EMBL/GenBank/DDBJ databases">
        <title>Sequencing the genomes of 1000 actinobacteria strains.</title>
        <authorList>
            <person name="Klenk H.-P."/>
        </authorList>
    </citation>
    <scope>NUCLEOTIDE SEQUENCE [LARGE SCALE GENOMIC DNA]</scope>
    <source>
        <strain evidence="2 3">DSM 18082</strain>
    </source>
</reference>
<keyword evidence="3" id="KW-1185">Reference proteome</keyword>
<comment type="caution">
    <text evidence="2">The sequence shown here is derived from an EMBL/GenBank/DDBJ whole genome shotgun (WGS) entry which is preliminary data.</text>
</comment>
<sequence>MSTTQFPLHTIDSAPEAAQPAMSGVERRLGYLPAPVAMMATSPEALQAFLAASATFDRTSLTPVERETVILTVATRAECHVCVAMHTAALTRRRASGELIAQLRAGEPLTDPKLEALRRFTLAVMDSSGGVSASDQEAFLVAGYTRRNALEVVLGVGAYTMSTFANRLTGAPLDPQMEAYAWEPGA</sequence>
<protein>
    <submittedName>
        <fullName evidence="2">AhpD family alkylhydroperoxidase</fullName>
    </submittedName>
</protein>
<dbReference type="InterPro" id="IPR029032">
    <property type="entry name" value="AhpD-like"/>
</dbReference>
<dbReference type="InterPro" id="IPR004675">
    <property type="entry name" value="AhpD_core"/>
</dbReference>
<dbReference type="Pfam" id="PF02627">
    <property type="entry name" value="CMD"/>
    <property type="match status" value="1"/>
</dbReference>
<dbReference type="PANTHER" id="PTHR35446:SF3">
    <property type="entry name" value="CMD DOMAIN-CONTAINING PROTEIN"/>
    <property type="match status" value="1"/>
</dbReference>
<feature type="domain" description="Carboxymuconolactone decarboxylase-like" evidence="1">
    <location>
        <begin position="44"/>
        <end position="104"/>
    </location>
</feature>
<dbReference type="GO" id="GO:0051920">
    <property type="term" value="F:peroxiredoxin activity"/>
    <property type="evidence" value="ECO:0007669"/>
    <property type="project" value="InterPro"/>
</dbReference>
<dbReference type="Proteomes" id="UP000319514">
    <property type="component" value="Unassembled WGS sequence"/>
</dbReference>
<dbReference type="EMBL" id="VFOQ01000001">
    <property type="protein sequence ID" value="TQL59739.1"/>
    <property type="molecule type" value="Genomic_DNA"/>
</dbReference>
<name>A0A542ZHG4_9MICO</name>
<dbReference type="Gene3D" id="1.20.1290.10">
    <property type="entry name" value="AhpD-like"/>
    <property type="match status" value="1"/>
</dbReference>
<dbReference type="InterPro" id="IPR003779">
    <property type="entry name" value="CMD-like"/>
</dbReference>
<dbReference type="PANTHER" id="PTHR35446">
    <property type="entry name" value="SI:CH211-175M2.5"/>
    <property type="match status" value="1"/>
</dbReference>
<dbReference type="AlphaFoldDB" id="A0A542ZHG4"/>
<dbReference type="RefSeq" id="WP_185746049.1">
    <property type="nucleotide sequence ID" value="NZ_BAAAKX010000004.1"/>
</dbReference>
<dbReference type="NCBIfam" id="TIGR00778">
    <property type="entry name" value="ahpD_dom"/>
    <property type="match status" value="1"/>
</dbReference>
<evidence type="ECO:0000259" key="1">
    <source>
        <dbReference type="Pfam" id="PF02627"/>
    </source>
</evidence>
<proteinExistence type="predicted"/>
<accession>A0A542ZHG4</accession>